<reference evidence="1 2" key="1">
    <citation type="submission" date="2012-02" db="EMBL/GenBank/DDBJ databases">
        <title>The Genome Sequence of Bacteroides nordii CL02T12C05.</title>
        <authorList>
            <consortium name="The Broad Institute Genome Sequencing Platform"/>
            <person name="Earl A."/>
            <person name="Ward D."/>
            <person name="Feldgarden M."/>
            <person name="Gevers D."/>
            <person name="Zitomersky N.L."/>
            <person name="Coyne M.J."/>
            <person name="Comstock L.E."/>
            <person name="Young S.K."/>
            <person name="Zeng Q."/>
            <person name="Gargeya S."/>
            <person name="Fitzgerald M."/>
            <person name="Haas B."/>
            <person name="Abouelleil A."/>
            <person name="Alvarado L."/>
            <person name="Arachchi H.M."/>
            <person name="Berlin A."/>
            <person name="Chapman S.B."/>
            <person name="Gearin G."/>
            <person name="Goldberg J."/>
            <person name="Griggs A."/>
            <person name="Gujja S."/>
            <person name="Hansen M."/>
            <person name="Heiman D."/>
            <person name="Howarth C."/>
            <person name="Larimer J."/>
            <person name="Lui A."/>
            <person name="MacDonald P.J.P."/>
            <person name="McCowen C."/>
            <person name="Montmayeur A."/>
            <person name="Murphy C."/>
            <person name="Neiman D."/>
            <person name="Pearson M."/>
            <person name="Priest M."/>
            <person name="Roberts A."/>
            <person name="Saif S."/>
            <person name="Shea T."/>
            <person name="Sisk P."/>
            <person name="Stolte C."/>
            <person name="Sykes S."/>
            <person name="Wortman J."/>
            <person name="Nusbaum C."/>
            <person name="Birren B."/>
        </authorList>
    </citation>
    <scope>NUCLEOTIDE SEQUENCE [LARGE SCALE GENOMIC DNA]</scope>
    <source>
        <strain evidence="1 2">CL02T12C05</strain>
    </source>
</reference>
<proteinExistence type="predicted"/>
<dbReference type="eggNOG" id="ENOG5030XGN">
    <property type="taxonomic scope" value="Bacteria"/>
</dbReference>
<dbReference type="EMBL" id="AGXS01000029">
    <property type="protein sequence ID" value="EIY43362.1"/>
    <property type="molecule type" value="Genomic_DNA"/>
</dbReference>
<organism evidence="1 2">
    <name type="scientific">Bacteroides nordii CL02T12C05</name>
    <dbReference type="NCBI Taxonomy" id="997884"/>
    <lineage>
        <taxon>Bacteria</taxon>
        <taxon>Pseudomonadati</taxon>
        <taxon>Bacteroidota</taxon>
        <taxon>Bacteroidia</taxon>
        <taxon>Bacteroidales</taxon>
        <taxon>Bacteroidaceae</taxon>
        <taxon>Bacteroides</taxon>
    </lineage>
</organism>
<comment type="caution">
    <text evidence="1">The sequence shown here is derived from an EMBL/GenBank/DDBJ whole genome shotgun (WGS) entry which is preliminary data.</text>
</comment>
<evidence type="ECO:0000313" key="1">
    <source>
        <dbReference type="EMBL" id="EIY43362.1"/>
    </source>
</evidence>
<sequence length="114" mass="13081">MNTLFVCDLIQVRLYAVAEENRENIECPDQEQARTYKRHYRLGDAVLARVHLDVYLTDGHDDVNSGDSATDILDIEHHRHHEVVHRGQRIRSPAIVHAAAFGKSRVGEREAQRT</sequence>
<evidence type="ECO:0000313" key="2">
    <source>
        <dbReference type="Proteomes" id="UP000003089"/>
    </source>
</evidence>
<gene>
    <name evidence="1" type="ORF">HMPREF1068_04332</name>
</gene>
<dbReference type="Proteomes" id="UP000003089">
    <property type="component" value="Unassembled WGS sequence"/>
</dbReference>
<accession>I8WZU2</accession>
<name>I8WZU2_9BACE</name>
<keyword evidence="2" id="KW-1185">Reference proteome</keyword>
<dbReference type="AlphaFoldDB" id="I8WZU2"/>
<dbReference type="HOGENOM" id="CLU_170123_0_0_10"/>
<dbReference type="STRING" id="997884.HMPREF1068_04332"/>
<protein>
    <submittedName>
        <fullName evidence="1">Uncharacterized protein</fullName>
    </submittedName>
</protein>